<dbReference type="GO" id="GO:0006401">
    <property type="term" value="P:RNA catabolic process"/>
    <property type="evidence" value="ECO:0007669"/>
    <property type="project" value="TreeGrafter"/>
</dbReference>
<dbReference type="GO" id="GO:0003723">
    <property type="term" value="F:RNA binding"/>
    <property type="evidence" value="ECO:0007669"/>
    <property type="project" value="InterPro"/>
</dbReference>
<evidence type="ECO:0000313" key="3">
    <source>
        <dbReference type="EMBL" id="ATX64944.1"/>
    </source>
</evidence>
<evidence type="ECO:0000256" key="1">
    <source>
        <dbReference type="ARBA" id="ARBA00007469"/>
    </source>
</evidence>
<dbReference type="PANTHER" id="PTHR11240">
    <property type="entry name" value="RIBONUCLEASE T2"/>
    <property type="match status" value="1"/>
</dbReference>
<dbReference type="PROSITE" id="PS00531">
    <property type="entry name" value="RNASE_T2_2"/>
    <property type="match status" value="1"/>
</dbReference>
<evidence type="ECO:0000313" key="4">
    <source>
        <dbReference type="Proteomes" id="UP000228948"/>
    </source>
</evidence>
<accession>A0A2K8K672</accession>
<name>A0A2K8K672_9RHOB</name>
<dbReference type="InterPro" id="IPR036430">
    <property type="entry name" value="RNase_T2-like_sf"/>
</dbReference>
<reference evidence="3 4" key="1">
    <citation type="submission" date="2017-11" db="EMBL/GenBank/DDBJ databases">
        <title>Revised Sequence and Annotation of the Rhodobaca barguzinensis strain alga05 Genome.</title>
        <authorList>
            <person name="Kopejtka K."/>
            <person name="Tomasch J.M."/>
            <person name="Bunk B."/>
            <person name="Koblizek M."/>
        </authorList>
    </citation>
    <scope>NUCLEOTIDE SEQUENCE [LARGE SCALE GENOMIC DNA]</scope>
    <source>
        <strain evidence="4">alga05</strain>
    </source>
</reference>
<dbReference type="EMBL" id="CP024899">
    <property type="protein sequence ID" value="ATX64944.1"/>
    <property type="molecule type" value="Genomic_DNA"/>
</dbReference>
<dbReference type="KEGG" id="rbg:BG454_03095"/>
<dbReference type="SUPFAM" id="SSF55895">
    <property type="entry name" value="Ribonuclease Rh-like"/>
    <property type="match status" value="1"/>
</dbReference>
<dbReference type="STRING" id="441209.GCA_001870665_00605"/>
<dbReference type="PANTHER" id="PTHR11240:SF22">
    <property type="entry name" value="RIBONUCLEASE T2"/>
    <property type="match status" value="1"/>
</dbReference>
<keyword evidence="4" id="KW-1185">Reference proteome</keyword>
<protein>
    <submittedName>
        <fullName evidence="3">Ribonuclease T</fullName>
    </submittedName>
</protein>
<dbReference type="GO" id="GO:0033897">
    <property type="term" value="F:ribonuclease T2 activity"/>
    <property type="evidence" value="ECO:0007669"/>
    <property type="project" value="InterPro"/>
</dbReference>
<dbReference type="AlphaFoldDB" id="A0A2K8K672"/>
<dbReference type="Proteomes" id="UP000228948">
    <property type="component" value="Chromosome"/>
</dbReference>
<organism evidence="3 4">
    <name type="scientific">Roseinatronobacter bogoriensis subsp. barguzinensis</name>
    <dbReference type="NCBI Taxonomy" id="441209"/>
    <lineage>
        <taxon>Bacteria</taxon>
        <taxon>Pseudomonadati</taxon>
        <taxon>Pseudomonadota</taxon>
        <taxon>Alphaproteobacteria</taxon>
        <taxon>Rhodobacterales</taxon>
        <taxon>Paracoccaceae</taxon>
        <taxon>Roseinatronobacter</taxon>
    </lineage>
</organism>
<comment type="similarity">
    <text evidence="1 2">Belongs to the RNase T2 family.</text>
</comment>
<proteinExistence type="inferred from homology"/>
<gene>
    <name evidence="3" type="ORF">BG454_03095</name>
</gene>
<dbReference type="Gene3D" id="3.90.730.10">
    <property type="entry name" value="Ribonuclease T2-like"/>
    <property type="match status" value="1"/>
</dbReference>
<evidence type="ECO:0000256" key="2">
    <source>
        <dbReference type="RuleBase" id="RU004328"/>
    </source>
</evidence>
<sequence length="224" mass="24834">MARGKEEMRRITLAALAILAFLGWIWLEMREERPGSDGYLVLALSWTPSWCAVEGAARGDARCQDGSGAGWLVHGLWPQHDGGTWPEFCDTDHPYPTRAALQGMMDIMGSVGLARHQWAKHGSCSGWDADGYFVQTRAAFKGLEFPQSLNAEGQPRQIAPDRVLAEFRAANPRIGRDMVALTCRAGMAQELRLCLTHDLEPRRCDDRLIARGCSARMVTLPSRP</sequence>
<dbReference type="Pfam" id="PF00445">
    <property type="entry name" value="Ribonuclease_T2"/>
    <property type="match status" value="1"/>
</dbReference>
<dbReference type="InterPro" id="IPR033130">
    <property type="entry name" value="RNase_T2_His_AS_2"/>
</dbReference>
<dbReference type="InterPro" id="IPR001568">
    <property type="entry name" value="RNase_T2-like"/>
</dbReference>
<dbReference type="InterPro" id="IPR018188">
    <property type="entry name" value="RNase_T2_His_AS_1"/>
</dbReference>
<dbReference type="PROSITE" id="PS00530">
    <property type="entry name" value="RNASE_T2_1"/>
    <property type="match status" value="1"/>
</dbReference>